<dbReference type="SMART" id="SM00487">
    <property type="entry name" value="DEXDc"/>
    <property type="match status" value="1"/>
</dbReference>
<evidence type="ECO:0000313" key="8">
    <source>
        <dbReference type="EMBL" id="GAW10597.1"/>
    </source>
</evidence>
<dbReference type="GO" id="GO:0000724">
    <property type="term" value="P:double-strand break repair via homologous recombination"/>
    <property type="evidence" value="ECO:0007669"/>
    <property type="project" value="TreeGrafter"/>
</dbReference>
<dbReference type="GO" id="GO:0003676">
    <property type="term" value="F:nucleic acid binding"/>
    <property type="evidence" value="ECO:0007669"/>
    <property type="project" value="InterPro"/>
</dbReference>
<dbReference type="InterPro" id="IPR001650">
    <property type="entry name" value="Helicase_C-like"/>
</dbReference>
<dbReference type="SUPFAM" id="SSF52540">
    <property type="entry name" value="P-loop containing nucleoside triphosphate hydrolases"/>
    <property type="match status" value="1"/>
</dbReference>
<proteinExistence type="inferred from homology"/>
<evidence type="ECO:0000256" key="2">
    <source>
        <dbReference type="ARBA" id="ARBA00022741"/>
    </source>
</evidence>
<evidence type="ECO:0000256" key="1">
    <source>
        <dbReference type="ARBA" id="ARBA00005446"/>
    </source>
</evidence>
<dbReference type="GO" id="GO:0005694">
    <property type="term" value="C:chromosome"/>
    <property type="evidence" value="ECO:0007669"/>
    <property type="project" value="TreeGrafter"/>
</dbReference>
<evidence type="ECO:0000313" key="9">
    <source>
        <dbReference type="Proteomes" id="UP000188533"/>
    </source>
</evidence>
<reference evidence="8 9" key="2">
    <citation type="submission" date="2017-02" db="EMBL/GenBank/DDBJ databases">
        <title>A genome survey and senescence transcriptome analysis in Lentinula edodes.</title>
        <authorList>
            <person name="Sakamoto Y."/>
            <person name="Nakade K."/>
            <person name="Sato S."/>
            <person name="Yoshida Y."/>
            <person name="Miyazaki K."/>
            <person name="Natsume S."/>
            <person name="Konno N."/>
        </authorList>
    </citation>
    <scope>NUCLEOTIDE SEQUENCE [LARGE SCALE GENOMIC DNA]</scope>
    <source>
        <strain evidence="8 9">NBRC 111202</strain>
    </source>
</reference>
<organism evidence="8 9">
    <name type="scientific">Lentinula edodes</name>
    <name type="common">Shiitake mushroom</name>
    <name type="synonym">Lentinus edodes</name>
    <dbReference type="NCBI Taxonomy" id="5353"/>
    <lineage>
        <taxon>Eukaryota</taxon>
        <taxon>Fungi</taxon>
        <taxon>Dikarya</taxon>
        <taxon>Basidiomycota</taxon>
        <taxon>Agaricomycotina</taxon>
        <taxon>Agaricomycetes</taxon>
        <taxon>Agaricomycetidae</taxon>
        <taxon>Agaricales</taxon>
        <taxon>Marasmiineae</taxon>
        <taxon>Omphalotaceae</taxon>
        <taxon>Lentinula</taxon>
    </lineage>
</organism>
<feature type="domain" description="Helicase C-terminal" evidence="7">
    <location>
        <begin position="1229"/>
        <end position="1394"/>
    </location>
</feature>
<dbReference type="InterPro" id="IPR011545">
    <property type="entry name" value="DEAD/DEAH_box_helicase_dom"/>
</dbReference>
<dbReference type="InterPro" id="IPR027417">
    <property type="entry name" value="P-loop_NTPase"/>
</dbReference>
<reference evidence="8 9" key="1">
    <citation type="submission" date="2016-08" db="EMBL/GenBank/DDBJ databases">
        <authorList>
            <consortium name="Lentinula edodes genome sequencing consortium"/>
            <person name="Sakamoto Y."/>
            <person name="Nakade K."/>
            <person name="Sato S."/>
            <person name="Yoshida Y."/>
            <person name="Miyazaki K."/>
            <person name="Natsume S."/>
            <person name="Konno N."/>
        </authorList>
    </citation>
    <scope>NUCLEOTIDE SEQUENCE [LARGE SCALE GENOMIC DNA]</scope>
    <source>
        <strain evidence="8 9">NBRC 111202</strain>
    </source>
</reference>
<dbReference type="EC" id="5.6.2.4" evidence="5"/>
<dbReference type="PANTHER" id="PTHR13710:SF154">
    <property type="entry name" value="RECQ HELICASE, PUTATIVE (AFU_ORTHOLOGUE AFUA_6G14720)-RELATED"/>
    <property type="match status" value="1"/>
</dbReference>
<name>A0A1Q3ETT8_LENED</name>
<comment type="similarity">
    <text evidence="1">Belongs to the helicase family. RecQ subfamily.</text>
</comment>
<evidence type="ECO:0000256" key="5">
    <source>
        <dbReference type="ARBA" id="ARBA00034808"/>
    </source>
</evidence>
<dbReference type="Gene3D" id="3.40.50.300">
    <property type="entry name" value="P-loop containing nucleotide triphosphate hydrolases"/>
    <property type="match status" value="2"/>
</dbReference>
<dbReference type="SMART" id="SM00490">
    <property type="entry name" value="HELICc"/>
    <property type="match status" value="1"/>
</dbReference>
<feature type="region of interest" description="Disordered" evidence="6">
    <location>
        <begin position="1524"/>
        <end position="1576"/>
    </location>
</feature>
<dbReference type="GO" id="GO:0005524">
    <property type="term" value="F:ATP binding"/>
    <property type="evidence" value="ECO:0007669"/>
    <property type="project" value="UniProtKB-KW"/>
</dbReference>
<dbReference type="InterPro" id="IPR014001">
    <property type="entry name" value="Helicase_ATP-bd"/>
</dbReference>
<dbReference type="PROSITE" id="PS51194">
    <property type="entry name" value="HELICASE_CTER"/>
    <property type="match status" value="1"/>
</dbReference>
<evidence type="ECO:0000256" key="4">
    <source>
        <dbReference type="ARBA" id="ARBA00034617"/>
    </source>
</evidence>
<keyword evidence="9" id="KW-1185">Reference proteome</keyword>
<feature type="compositionally biased region" description="Polar residues" evidence="6">
    <location>
        <begin position="21"/>
        <end position="33"/>
    </location>
</feature>
<feature type="compositionally biased region" description="Low complexity" evidence="6">
    <location>
        <begin position="1548"/>
        <end position="1568"/>
    </location>
</feature>
<comment type="catalytic activity">
    <reaction evidence="4">
        <text>Couples ATP hydrolysis with the unwinding of duplex DNA by translocating in the 3'-5' direction.</text>
        <dbReference type="EC" id="5.6.2.4"/>
    </reaction>
</comment>
<dbReference type="Pfam" id="PF00271">
    <property type="entry name" value="Helicase_C"/>
    <property type="match status" value="1"/>
</dbReference>
<comment type="caution">
    <text evidence="8">The sequence shown here is derived from an EMBL/GenBank/DDBJ whole genome shotgun (WGS) entry which is preliminary data.</text>
</comment>
<feature type="compositionally biased region" description="Polar residues" evidence="6">
    <location>
        <begin position="40"/>
        <end position="56"/>
    </location>
</feature>
<dbReference type="Pfam" id="PF00270">
    <property type="entry name" value="DEAD"/>
    <property type="match status" value="1"/>
</dbReference>
<dbReference type="STRING" id="5353.A0A1Q3ETT8"/>
<dbReference type="GO" id="GO:0009378">
    <property type="term" value="F:four-way junction helicase activity"/>
    <property type="evidence" value="ECO:0007669"/>
    <property type="project" value="TreeGrafter"/>
</dbReference>
<feature type="compositionally biased region" description="Acidic residues" evidence="6">
    <location>
        <begin position="81"/>
        <end position="125"/>
    </location>
</feature>
<dbReference type="PANTHER" id="PTHR13710">
    <property type="entry name" value="DNA HELICASE RECQ FAMILY MEMBER"/>
    <property type="match status" value="1"/>
</dbReference>
<gene>
    <name evidence="8" type="ORF">LENED_012885</name>
</gene>
<dbReference type="GO" id="GO:0043138">
    <property type="term" value="F:3'-5' DNA helicase activity"/>
    <property type="evidence" value="ECO:0007669"/>
    <property type="project" value="UniProtKB-EC"/>
</dbReference>
<dbReference type="GO" id="GO:0005737">
    <property type="term" value="C:cytoplasm"/>
    <property type="evidence" value="ECO:0007669"/>
    <property type="project" value="TreeGrafter"/>
</dbReference>
<feature type="compositionally biased region" description="Basic and acidic residues" evidence="6">
    <location>
        <begin position="60"/>
        <end position="80"/>
    </location>
</feature>
<evidence type="ECO:0000259" key="7">
    <source>
        <dbReference type="PROSITE" id="PS51194"/>
    </source>
</evidence>
<keyword evidence="2" id="KW-0547">Nucleotide-binding</keyword>
<keyword evidence="3" id="KW-0067">ATP-binding</keyword>
<feature type="region of interest" description="Disordered" evidence="6">
    <location>
        <begin position="1"/>
        <end position="132"/>
    </location>
</feature>
<evidence type="ECO:0000256" key="3">
    <source>
        <dbReference type="ARBA" id="ARBA00022840"/>
    </source>
</evidence>
<dbReference type="EMBL" id="BDGU01001922">
    <property type="protein sequence ID" value="GAW10597.1"/>
    <property type="molecule type" value="Genomic_DNA"/>
</dbReference>
<protein>
    <recommendedName>
        <fullName evidence="5">DNA 3'-5' helicase</fullName>
        <ecNumber evidence="5">5.6.2.4</ecNumber>
    </recommendedName>
</protein>
<dbReference type="Proteomes" id="UP000188533">
    <property type="component" value="Unassembled WGS sequence"/>
</dbReference>
<sequence length="1597" mass="177876">MPLLGHESAVKPPSYDGLIPNTPTLRSQPSTIVETRRLDSSGNDEPSSLQTGQLQGSEMGDERSGHVHDVEPRVVEKETGGDGDAEVVNEFNGGDELEDDEDESDEDSVPSEDEAPPVEGDDMDVDLAPSSLSPSETVVSLSRFNIIVEPVYHLSICTECAIPVRLEHMYTHQKTKHFKGLVLPPELTFPSRAELESLLATLGADQPLEVPVGPIPRIRGVQIIQGLKCTTSGCSGGVFGAVEGRSRNLRVHQLQVHPQVALADRRSVQVPCHPLSASRRDRRFVEINSPSTSTSVSSRLIEKAAETCNLLEHEQVFTVASNEREKNAVFAQSRWDEVLNGVNLTLLMATISSSKRDAFASFKRLKLIAREYYKEVTERLPTLPVLTRSDLKHQPFRRPQDMKTVLEDSDRTAQFLAFLIVHIKSPVDHFPIPLHPEVTAHLESLSLNISNESTPESELRNAIHEAVWLILSRPSTQYIQNELMCPFTRFIIAATLKDSGTFVRAKVITPVMAQAQWCFRATAAEEVIRLQSAYNGDSLLAYKTHVERYITDGQSVLFTTLRQNMNYLRALASRQQGLARFNWNIERTVISIDGFPIAVSSYIRGVHDTIKTVTSQIDRLFRGCLYSDILQLIDDAMVPAQSGQPRWFRDRPNGDKIRYSFLEEAENGLLDIRPRLLNHLIDDPRLFTVVNDKLIPKNGAVLKWFSELDDIVRGLYYLISTTWGGGSRGTELEHLLYANHPRNLRNIFIINGLLTIVTEYQKTQSIAGAGKLIARTPAFQVNRLLVLVLGVAYWAAGYIGCYIGMEKLNCQRYFYEVFVLTGKSMESKDFSKVLGSLNSIHLGIDLKLSDFRQLSACMLISSTSTSFFDPNDEDPNVIAAHESFGHSLEMGRVNYGLDSTSEATGLAADAVAHMQQVSIRWQVFLKLVHPVLEQGVQQGAQGSGHNSSSVNAHITSHFQSFTTFVDERFNVFEKRTQATIRREIESMGIQILEQIRTSREIPSYQNPRRPSVHPAARQALKAVLRRKYNPSIGFTSAEQAELVNSVGSSLHVFGIIETGGGKSLAFFGAPFLFPRHLFIVVSPLIALTQDLRRRLLETGINGGVWAEDTIDIHSAQLILVSAHRAGTDEFHNWVSSEGVRLRLKRIFIDEAHKIATDDKFRSCFRRFSYLTRSSVPITFLSGSLMPKSMPKILDTMGIKDAALVDEIRRYSGRPNIKYVVEKVEDEEEAVPRILEFVRGETMRMGSEDRGIIFTRTRQDADSIAQVLDIPKYLGGMRPQERLEAENRWRKRVNAQDLWIVATQAFGQGVDYPHVKRVVHLDPMDLLDYFQETSRSGRDGLPALCHTFYSKLPPPLTDPNEVDHSGRGDMISFLQTAHCLRMGFACFDQVTHSCIALNGELCSNCEKLEEVPYELSTLDLPRFDKTLAPHLSASSSTLVASTVASNAAELNATYNAGKEQLLLLNRILDPFCYQSSRNEGVINAHASAHKDDEGEPVMIFQGAQFDLKRVVGGAGIFQCPSYVHGSKVNPSSRQSEDIELPPAKKLKVDTSVSSSPSPGSSSTDAAAGPITPPTSSPSRDLSILHLYYRSSFPILAYV</sequence>
<accession>A0A1Q3ETT8</accession>
<evidence type="ECO:0000256" key="6">
    <source>
        <dbReference type="SAM" id="MobiDB-lite"/>
    </source>
</evidence>